<dbReference type="Pfam" id="PF01022">
    <property type="entry name" value="HTH_5"/>
    <property type="match status" value="1"/>
</dbReference>
<feature type="domain" description="HTH arsR-type" evidence="4">
    <location>
        <begin position="1"/>
        <end position="95"/>
    </location>
</feature>
<dbReference type="SMART" id="SM00418">
    <property type="entry name" value="HTH_ARSR"/>
    <property type="match status" value="1"/>
</dbReference>
<sequence length="195" mass="22718">MQLEKLVAFHKTIGDVTRIRIISILANGPKHGQALAGILKLTAPTISHHLTKLKDINLVKDRREKNTVYYFLNEDVLKHYSSALPKIVSTKGDFDKMDNQKLILEHKKILENFFTPDGRLKTIPAQRKKKMIVLHHIASLLEKGRKYPEKELNEFIKSFHDDYATIRRELIIGSIMYRENSIYELNPREMWADIV</sequence>
<keyword evidence="3" id="KW-0804">Transcription</keyword>
<dbReference type="OrthoDB" id="529288at2"/>
<dbReference type="InterPro" id="IPR018656">
    <property type="entry name" value="DUF2087"/>
</dbReference>
<dbReference type="InterPro" id="IPR001845">
    <property type="entry name" value="HTH_ArsR_DNA-bd_dom"/>
</dbReference>
<dbReference type="Proteomes" id="UP000214618">
    <property type="component" value="Chromosome"/>
</dbReference>
<dbReference type="InterPro" id="IPR036390">
    <property type="entry name" value="WH_DNA-bd_sf"/>
</dbReference>
<dbReference type="GO" id="GO:0003677">
    <property type="term" value="F:DNA binding"/>
    <property type="evidence" value="ECO:0007669"/>
    <property type="project" value="UniProtKB-KW"/>
</dbReference>
<proteinExistence type="predicted"/>
<reference evidence="5 6" key="1">
    <citation type="submission" date="2016-10" db="EMBL/GenBank/DDBJ databases">
        <title>The whole genome sequencing and assembly of Bacillus simplex DSM 1321 strain.</title>
        <authorList>
            <person name="Park M.-K."/>
            <person name="Lee Y.-J."/>
            <person name="Yi H."/>
            <person name="Bahn Y.-S."/>
            <person name="Kim J.F."/>
            <person name="Lee D.-W."/>
        </authorList>
    </citation>
    <scope>NUCLEOTIDE SEQUENCE [LARGE SCALE GENOMIC DNA]</scope>
    <source>
        <strain evidence="5 6">DSM 1321</strain>
    </source>
</reference>
<dbReference type="NCBIfam" id="NF033788">
    <property type="entry name" value="HTH_metalloreg"/>
    <property type="match status" value="1"/>
</dbReference>
<dbReference type="SUPFAM" id="SSF46785">
    <property type="entry name" value="Winged helix' DNA-binding domain"/>
    <property type="match status" value="1"/>
</dbReference>
<dbReference type="RefSeq" id="WP_063234443.1">
    <property type="nucleotide sequence ID" value="NZ_BCVO01000015.1"/>
</dbReference>
<keyword evidence="1" id="KW-0805">Transcription regulation</keyword>
<dbReference type="GO" id="GO:0003700">
    <property type="term" value="F:DNA-binding transcription factor activity"/>
    <property type="evidence" value="ECO:0007669"/>
    <property type="project" value="InterPro"/>
</dbReference>
<evidence type="ECO:0000313" key="5">
    <source>
        <dbReference type="EMBL" id="ASS96699.1"/>
    </source>
</evidence>
<protein>
    <submittedName>
        <fullName evidence="5">ArsR family transcriptional regulator</fullName>
    </submittedName>
</protein>
<dbReference type="InterPro" id="IPR011991">
    <property type="entry name" value="ArsR-like_HTH"/>
</dbReference>
<dbReference type="EMBL" id="CP017704">
    <property type="protein sequence ID" value="ASS96699.1"/>
    <property type="molecule type" value="Genomic_DNA"/>
</dbReference>
<dbReference type="PROSITE" id="PS50987">
    <property type="entry name" value="HTH_ARSR_2"/>
    <property type="match status" value="1"/>
</dbReference>
<dbReference type="InterPro" id="IPR036388">
    <property type="entry name" value="WH-like_DNA-bd_sf"/>
</dbReference>
<organism evidence="5 6">
    <name type="scientific">Peribacillus simplex NBRC 15720 = DSM 1321</name>
    <dbReference type="NCBI Taxonomy" id="1349754"/>
    <lineage>
        <taxon>Bacteria</taxon>
        <taxon>Bacillati</taxon>
        <taxon>Bacillota</taxon>
        <taxon>Bacilli</taxon>
        <taxon>Bacillales</taxon>
        <taxon>Bacillaceae</taxon>
        <taxon>Peribacillus</taxon>
    </lineage>
</organism>
<dbReference type="PANTHER" id="PTHR33154:SF33">
    <property type="entry name" value="TRANSCRIPTIONAL REPRESSOR SDPR"/>
    <property type="match status" value="1"/>
</dbReference>
<dbReference type="GeneID" id="56475860"/>
<dbReference type="CDD" id="cd00090">
    <property type="entry name" value="HTH_ARSR"/>
    <property type="match status" value="1"/>
</dbReference>
<gene>
    <name evidence="5" type="ORF">BS1321_24020</name>
</gene>
<dbReference type="AlphaFoldDB" id="A0A223EN58"/>
<evidence type="ECO:0000256" key="2">
    <source>
        <dbReference type="ARBA" id="ARBA00023125"/>
    </source>
</evidence>
<dbReference type="PRINTS" id="PR00778">
    <property type="entry name" value="HTHARSR"/>
</dbReference>
<name>A0A223EN58_9BACI</name>
<dbReference type="Gene3D" id="1.10.10.10">
    <property type="entry name" value="Winged helix-like DNA-binding domain superfamily/Winged helix DNA-binding domain"/>
    <property type="match status" value="1"/>
</dbReference>
<dbReference type="PANTHER" id="PTHR33154">
    <property type="entry name" value="TRANSCRIPTIONAL REGULATOR, ARSR FAMILY"/>
    <property type="match status" value="1"/>
</dbReference>
<evidence type="ECO:0000259" key="4">
    <source>
        <dbReference type="PROSITE" id="PS50987"/>
    </source>
</evidence>
<evidence type="ECO:0000256" key="1">
    <source>
        <dbReference type="ARBA" id="ARBA00023015"/>
    </source>
</evidence>
<dbReference type="InterPro" id="IPR051081">
    <property type="entry name" value="HTH_MetalResp_TranReg"/>
</dbReference>
<dbReference type="Pfam" id="PF09860">
    <property type="entry name" value="DUF2087"/>
    <property type="match status" value="1"/>
</dbReference>
<accession>A0A223EN58</accession>
<evidence type="ECO:0000313" key="6">
    <source>
        <dbReference type="Proteomes" id="UP000214618"/>
    </source>
</evidence>
<evidence type="ECO:0000256" key="3">
    <source>
        <dbReference type="ARBA" id="ARBA00023163"/>
    </source>
</evidence>
<keyword evidence="2" id="KW-0238">DNA-binding</keyword>